<feature type="compositionally biased region" description="Polar residues" evidence="1">
    <location>
        <begin position="46"/>
        <end position="58"/>
    </location>
</feature>
<accession>A0A369UL49</accession>
<comment type="caution">
    <text evidence="2">The sequence shown here is derived from an EMBL/GenBank/DDBJ whole genome shotgun (WGS) entry which is preliminary data.</text>
</comment>
<organism evidence="2 3">
    <name type="scientific">Dyella tabacisoli</name>
    <dbReference type="NCBI Taxonomy" id="2282381"/>
    <lineage>
        <taxon>Bacteria</taxon>
        <taxon>Pseudomonadati</taxon>
        <taxon>Pseudomonadota</taxon>
        <taxon>Gammaproteobacteria</taxon>
        <taxon>Lysobacterales</taxon>
        <taxon>Rhodanobacteraceae</taxon>
        <taxon>Dyella</taxon>
    </lineage>
</organism>
<evidence type="ECO:0000256" key="1">
    <source>
        <dbReference type="SAM" id="MobiDB-lite"/>
    </source>
</evidence>
<dbReference type="Proteomes" id="UP000253782">
    <property type="component" value="Unassembled WGS sequence"/>
</dbReference>
<name>A0A369UL49_9GAMM</name>
<dbReference type="AlphaFoldDB" id="A0A369UL49"/>
<evidence type="ECO:0000313" key="3">
    <source>
        <dbReference type="Proteomes" id="UP000253782"/>
    </source>
</evidence>
<gene>
    <name evidence="2" type="ORF">DVJ77_09925</name>
</gene>
<proteinExistence type="predicted"/>
<protein>
    <submittedName>
        <fullName evidence="2">Uncharacterized protein</fullName>
    </submittedName>
</protein>
<reference evidence="2 3" key="1">
    <citation type="submission" date="2018-07" db="EMBL/GenBank/DDBJ databases">
        <title>Dyella tabacisoli L4-6T, whole genome shotgun sequence.</title>
        <authorList>
            <person name="Zhou X.-K."/>
            <person name="Li W.-J."/>
            <person name="Duan Y.-Q."/>
        </authorList>
    </citation>
    <scope>NUCLEOTIDE SEQUENCE [LARGE SCALE GENOMIC DNA]</scope>
    <source>
        <strain evidence="2 3">L4-6</strain>
    </source>
</reference>
<sequence length="257" mass="27569">MIFLVCGIVGLRIEFGGPSGYPSGHSAKMLEALGNLENAANGKPQAASSASLPGTQQPGAEASDDIAVRTVNQVAAAVVELRQHCERIGKAMAALPLNQMLSANNLSSKAGIQASRNALASFNSLLDEFDGAGNDYFKRVKNILLTLPPKEQAEAMHGFNTSYRLMNGAISDYVGTLRKIDDTTAAVLDLAQHNLGRTQLRNGKLAMPHEVLTQFNALIATLHIQAQASKQAEARLVQMIAKGRQGFTDFKTELRRQ</sequence>
<dbReference type="EMBL" id="QQAH01000009">
    <property type="protein sequence ID" value="RDD81492.1"/>
    <property type="molecule type" value="Genomic_DNA"/>
</dbReference>
<evidence type="ECO:0000313" key="2">
    <source>
        <dbReference type="EMBL" id="RDD81492.1"/>
    </source>
</evidence>
<keyword evidence="3" id="KW-1185">Reference proteome</keyword>
<feature type="region of interest" description="Disordered" evidence="1">
    <location>
        <begin position="40"/>
        <end position="61"/>
    </location>
</feature>